<dbReference type="STRING" id="45235.A0A2K3QIV1"/>
<evidence type="ECO:0000256" key="1">
    <source>
        <dbReference type="SAM" id="Phobius"/>
    </source>
</evidence>
<protein>
    <submittedName>
        <fullName evidence="2">HC-toxin efflux carrier TOXA</fullName>
    </submittedName>
</protein>
<dbReference type="EMBL" id="NRSZ01000401">
    <property type="protein sequence ID" value="PNY27454.1"/>
    <property type="molecule type" value="Genomic_DNA"/>
</dbReference>
<feature type="transmembrane region" description="Helical" evidence="1">
    <location>
        <begin position="152"/>
        <end position="168"/>
    </location>
</feature>
<gene>
    <name evidence="2" type="ORF">TCAP_02622</name>
</gene>
<evidence type="ECO:0000313" key="2">
    <source>
        <dbReference type="EMBL" id="PNY27454.1"/>
    </source>
</evidence>
<keyword evidence="1" id="KW-1133">Transmembrane helix</keyword>
<organism evidence="2 3">
    <name type="scientific">Tolypocladium capitatum</name>
    <dbReference type="NCBI Taxonomy" id="45235"/>
    <lineage>
        <taxon>Eukaryota</taxon>
        <taxon>Fungi</taxon>
        <taxon>Dikarya</taxon>
        <taxon>Ascomycota</taxon>
        <taxon>Pezizomycotina</taxon>
        <taxon>Sordariomycetes</taxon>
        <taxon>Hypocreomycetidae</taxon>
        <taxon>Hypocreales</taxon>
        <taxon>Ophiocordycipitaceae</taxon>
        <taxon>Tolypocladium</taxon>
    </lineage>
</organism>
<dbReference type="OrthoDB" id="4914550at2759"/>
<evidence type="ECO:0000313" key="3">
    <source>
        <dbReference type="Proteomes" id="UP000236621"/>
    </source>
</evidence>
<proteinExistence type="predicted"/>
<name>A0A2K3QIV1_9HYPO</name>
<accession>A0A2K3QIV1</accession>
<comment type="caution">
    <text evidence="2">The sequence shown here is derived from an EMBL/GenBank/DDBJ whole genome shotgun (WGS) entry which is preliminary data.</text>
</comment>
<reference evidence="2 3" key="1">
    <citation type="submission" date="2017-08" db="EMBL/GenBank/DDBJ databases">
        <title>Harnessing the power of phylogenomics to disentangle the directionality and signatures of interkingdom host jumping in the parasitic fungal genus Tolypocladium.</title>
        <authorList>
            <person name="Quandt C.A."/>
            <person name="Patterson W."/>
            <person name="Spatafora J.W."/>
        </authorList>
    </citation>
    <scope>NUCLEOTIDE SEQUENCE [LARGE SCALE GENOMIC DNA]</scope>
    <source>
        <strain evidence="2 3">CBS 113982</strain>
    </source>
</reference>
<keyword evidence="3" id="KW-1185">Reference proteome</keyword>
<sequence length="184" mass="20078">MFTTFPSASNFTRGDSAIQTAQRILPLVFLLIFGMLSNGYLMSKFGFYKPWQDPNHTPNAAFYTRPCLDSALDVFVYTGFAAVQANLDPEDSTYGVILMTSGLSEALPHIDKKTLFSIVSWTSGSFTSNMNLRDLVLALKAIMEAPQMGFTQVYYVAAAVAFVLGILLKTAQWRKTCTAAAGGA</sequence>
<dbReference type="Proteomes" id="UP000236621">
    <property type="component" value="Unassembled WGS sequence"/>
</dbReference>
<dbReference type="AlphaFoldDB" id="A0A2K3QIV1"/>
<keyword evidence="1" id="KW-0472">Membrane</keyword>
<keyword evidence="1" id="KW-0812">Transmembrane</keyword>
<feature type="transmembrane region" description="Helical" evidence="1">
    <location>
        <begin position="20"/>
        <end position="41"/>
    </location>
</feature>